<evidence type="ECO:0000313" key="5">
    <source>
        <dbReference type="Proteomes" id="UP001627154"/>
    </source>
</evidence>
<dbReference type="InterPro" id="IPR031311">
    <property type="entry name" value="CHIT_BIND_RR_consensus"/>
</dbReference>
<evidence type="ECO:0000313" key="4">
    <source>
        <dbReference type="EMBL" id="KAL3400996.1"/>
    </source>
</evidence>
<feature type="signal peptide" evidence="3">
    <location>
        <begin position="1"/>
        <end position="31"/>
    </location>
</feature>
<dbReference type="PROSITE" id="PS51155">
    <property type="entry name" value="CHIT_BIND_RR_2"/>
    <property type="match status" value="1"/>
</dbReference>
<comment type="caution">
    <text evidence="4">The sequence shown here is derived from an EMBL/GenBank/DDBJ whole genome shotgun (WGS) entry which is preliminary data.</text>
</comment>
<sequence length="154" mass="17140">MDHLLWFRPQTHQSKMKSFVVLAALVAVASAGLLPQQRQFQPIIVSDFSGNRQQPQQQTYHQVNQHNNNVVLVRETPNNNIGLEGYNFAYELSDGQTRQEDSRIQVYGPEQAANRVSGSYSYVGDDGVTYTISYVADENGYRASGAHLPVAPVA</sequence>
<feature type="chain" id="PRO_5044837928" evidence="3">
    <location>
        <begin position="32"/>
        <end position="154"/>
    </location>
</feature>
<protein>
    <submittedName>
        <fullName evidence="4">Uncharacterized protein</fullName>
    </submittedName>
</protein>
<keyword evidence="1 2" id="KW-0193">Cuticle</keyword>
<dbReference type="PANTHER" id="PTHR10380:SF218">
    <property type="entry name" value="ADULT CUTICLE PROTEIN 65AA-RELATED"/>
    <property type="match status" value="1"/>
</dbReference>
<reference evidence="4 5" key="1">
    <citation type="journal article" date="2024" name="bioRxiv">
        <title>A reference genome for Trichogramma kaykai: A tiny desert-dwelling parasitoid wasp with competing sex-ratio distorters.</title>
        <authorList>
            <person name="Culotta J."/>
            <person name="Lindsey A.R."/>
        </authorList>
    </citation>
    <scope>NUCLEOTIDE SEQUENCE [LARGE SCALE GENOMIC DNA]</scope>
    <source>
        <strain evidence="4 5">KSX58</strain>
    </source>
</reference>
<dbReference type="GO" id="GO:0042302">
    <property type="term" value="F:structural constituent of cuticle"/>
    <property type="evidence" value="ECO:0007669"/>
    <property type="project" value="UniProtKB-UniRule"/>
</dbReference>
<dbReference type="Proteomes" id="UP001627154">
    <property type="component" value="Unassembled WGS sequence"/>
</dbReference>
<organism evidence="4 5">
    <name type="scientific">Trichogramma kaykai</name>
    <dbReference type="NCBI Taxonomy" id="54128"/>
    <lineage>
        <taxon>Eukaryota</taxon>
        <taxon>Metazoa</taxon>
        <taxon>Ecdysozoa</taxon>
        <taxon>Arthropoda</taxon>
        <taxon>Hexapoda</taxon>
        <taxon>Insecta</taxon>
        <taxon>Pterygota</taxon>
        <taxon>Neoptera</taxon>
        <taxon>Endopterygota</taxon>
        <taxon>Hymenoptera</taxon>
        <taxon>Apocrita</taxon>
        <taxon>Proctotrupomorpha</taxon>
        <taxon>Chalcidoidea</taxon>
        <taxon>Trichogrammatidae</taxon>
        <taxon>Trichogramma</taxon>
    </lineage>
</organism>
<keyword evidence="5" id="KW-1185">Reference proteome</keyword>
<accession>A0ABD2X6R1</accession>
<dbReference type="InterPro" id="IPR000618">
    <property type="entry name" value="Insect_cuticle"/>
</dbReference>
<dbReference type="EMBL" id="JBJJXI010000049">
    <property type="protein sequence ID" value="KAL3400996.1"/>
    <property type="molecule type" value="Genomic_DNA"/>
</dbReference>
<gene>
    <name evidence="4" type="ORF">TKK_005651</name>
</gene>
<dbReference type="InterPro" id="IPR050468">
    <property type="entry name" value="Cuticle_Struct_Prot"/>
</dbReference>
<dbReference type="Pfam" id="PF00379">
    <property type="entry name" value="Chitin_bind_4"/>
    <property type="match status" value="1"/>
</dbReference>
<dbReference type="PRINTS" id="PR00947">
    <property type="entry name" value="CUTICLE"/>
</dbReference>
<evidence type="ECO:0000256" key="2">
    <source>
        <dbReference type="PROSITE-ProRule" id="PRU00497"/>
    </source>
</evidence>
<name>A0ABD2X6R1_9HYME</name>
<keyword evidence="3" id="KW-0732">Signal</keyword>
<dbReference type="PROSITE" id="PS00233">
    <property type="entry name" value="CHIT_BIND_RR_1"/>
    <property type="match status" value="1"/>
</dbReference>
<evidence type="ECO:0000256" key="3">
    <source>
        <dbReference type="SAM" id="SignalP"/>
    </source>
</evidence>
<evidence type="ECO:0000256" key="1">
    <source>
        <dbReference type="ARBA" id="ARBA00022460"/>
    </source>
</evidence>
<proteinExistence type="predicted"/>
<dbReference type="AlphaFoldDB" id="A0ABD2X6R1"/>
<dbReference type="PANTHER" id="PTHR10380">
    <property type="entry name" value="CUTICLE PROTEIN"/>
    <property type="match status" value="1"/>
</dbReference>